<name>A0A5C3NFF7_9AGAM</name>
<dbReference type="Proteomes" id="UP000305948">
    <property type="component" value="Unassembled WGS sequence"/>
</dbReference>
<evidence type="ECO:0000256" key="1">
    <source>
        <dbReference type="ARBA" id="ARBA00022593"/>
    </source>
</evidence>
<dbReference type="STRING" id="5364.A0A5C3NFF7"/>
<dbReference type="Pfam" id="PF05648">
    <property type="entry name" value="PEX11"/>
    <property type="match status" value="1"/>
</dbReference>
<protein>
    <submittedName>
        <fullName evidence="6">Uncharacterized protein</fullName>
    </submittedName>
</protein>
<dbReference type="InterPro" id="IPR008733">
    <property type="entry name" value="PEX11"/>
</dbReference>
<keyword evidence="7" id="KW-1185">Reference proteome</keyword>
<sequence>MSFESVPFPHERTHHESTASTSSFHDDSFYPSSFEIPTTSFQMNPLSSHPPRTPRTSIISNTSKVHAPEMYSLPEKTEVQSVAASLEEDVVEVEEDSAKKGAANRVRNEEIWRELLRTTVGRDKAFKLMQYSLKVYLLFHSTAMASGFMRNRGRPVWELELVKRLEKTVSGFSLTRRCLIMFDWLTPLTSIQAQQSVPFSLDVGSSKSLPKPKSKPILHSLLHAPPLVLLGLLNGFADDVYTFSRLGLLGSKTGQRAGKFADWCWLLSTLAALVENNVEMAMVSQHQREVESRLYAESMAGATAKSQPTNTKIDDTELQRLNQKMYWLQMTRTKLMMDLVFVCAHLSLPFIPAWFVLIEDPFLFIAYDVFQFKRAKAPMQALTGLTAAVLSTAKLYDRHKNTLIKTMSTGFSI</sequence>
<dbReference type="EMBL" id="ML213504">
    <property type="protein sequence ID" value="TFK56083.1"/>
    <property type="molecule type" value="Genomic_DNA"/>
</dbReference>
<keyword evidence="3" id="KW-0576">Peroxisome</keyword>
<dbReference type="OrthoDB" id="411017at2759"/>
<dbReference type="GO" id="GO:0016559">
    <property type="term" value="P:peroxisome fission"/>
    <property type="evidence" value="ECO:0007669"/>
    <property type="project" value="InterPro"/>
</dbReference>
<dbReference type="PANTHER" id="PTHR12652:SF19">
    <property type="entry name" value="PEROXISOMAL BIOGENESIS FACTOR 11"/>
    <property type="match status" value="1"/>
</dbReference>
<organism evidence="6 7">
    <name type="scientific">Heliocybe sulcata</name>
    <dbReference type="NCBI Taxonomy" id="5364"/>
    <lineage>
        <taxon>Eukaryota</taxon>
        <taxon>Fungi</taxon>
        <taxon>Dikarya</taxon>
        <taxon>Basidiomycota</taxon>
        <taxon>Agaricomycotina</taxon>
        <taxon>Agaricomycetes</taxon>
        <taxon>Gloeophyllales</taxon>
        <taxon>Gloeophyllaceae</taxon>
        <taxon>Heliocybe</taxon>
    </lineage>
</organism>
<proteinExistence type="predicted"/>
<dbReference type="GO" id="GO:0005778">
    <property type="term" value="C:peroxisomal membrane"/>
    <property type="evidence" value="ECO:0007669"/>
    <property type="project" value="UniProtKB-SubCell"/>
</dbReference>
<dbReference type="AlphaFoldDB" id="A0A5C3NFF7"/>
<dbReference type="PANTHER" id="PTHR12652">
    <property type="entry name" value="PEROXISOMAL BIOGENESIS FACTOR 11"/>
    <property type="match status" value="1"/>
</dbReference>
<evidence type="ECO:0000256" key="2">
    <source>
        <dbReference type="ARBA" id="ARBA00023136"/>
    </source>
</evidence>
<evidence type="ECO:0000313" key="6">
    <source>
        <dbReference type="EMBL" id="TFK56083.1"/>
    </source>
</evidence>
<evidence type="ECO:0000256" key="5">
    <source>
        <dbReference type="SAM" id="MobiDB-lite"/>
    </source>
</evidence>
<gene>
    <name evidence="6" type="ORF">OE88DRAFT_1731711</name>
</gene>
<evidence type="ECO:0000313" key="7">
    <source>
        <dbReference type="Proteomes" id="UP000305948"/>
    </source>
</evidence>
<keyword evidence="1" id="KW-0962">Peroxisome biogenesis</keyword>
<comment type="subcellular location">
    <subcellularLocation>
        <location evidence="4">Peroxisome membrane</location>
    </subcellularLocation>
</comment>
<evidence type="ECO:0000256" key="4">
    <source>
        <dbReference type="ARBA" id="ARBA00046271"/>
    </source>
</evidence>
<evidence type="ECO:0000256" key="3">
    <source>
        <dbReference type="ARBA" id="ARBA00023140"/>
    </source>
</evidence>
<accession>A0A5C3NFF7</accession>
<reference evidence="6 7" key="1">
    <citation type="journal article" date="2019" name="Nat. Ecol. Evol.">
        <title>Megaphylogeny resolves global patterns of mushroom evolution.</title>
        <authorList>
            <person name="Varga T."/>
            <person name="Krizsan K."/>
            <person name="Foldi C."/>
            <person name="Dima B."/>
            <person name="Sanchez-Garcia M."/>
            <person name="Sanchez-Ramirez S."/>
            <person name="Szollosi G.J."/>
            <person name="Szarkandi J.G."/>
            <person name="Papp V."/>
            <person name="Albert L."/>
            <person name="Andreopoulos W."/>
            <person name="Angelini C."/>
            <person name="Antonin V."/>
            <person name="Barry K.W."/>
            <person name="Bougher N.L."/>
            <person name="Buchanan P."/>
            <person name="Buyck B."/>
            <person name="Bense V."/>
            <person name="Catcheside P."/>
            <person name="Chovatia M."/>
            <person name="Cooper J."/>
            <person name="Damon W."/>
            <person name="Desjardin D."/>
            <person name="Finy P."/>
            <person name="Geml J."/>
            <person name="Haridas S."/>
            <person name="Hughes K."/>
            <person name="Justo A."/>
            <person name="Karasinski D."/>
            <person name="Kautmanova I."/>
            <person name="Kiss B."/>
            <person name="Kocsube S."/>
            <person name="Kotiranta H."/>
            <person name="LaButti K.M."/>
            <person name="Lechner B.E."/>
            <person name="Liimatainen K."/>
            <person name="Lipzen A."/>
            <person name="Lukacs Z."/>
            <person name="Mihaltcheva S."/>
            <person name="Morgado L.N."/>
            <person name="Niskanen T."/>
            <person name="Noordeloos M.E."/>
            <person name="Ohm R.A."/>
            <person name="Ortiz-Santana B."/>
            <person name="Ovrebo C."/>
            <person name="Racz N."/>
            <person name="Riley R."/>
            <person name="Savchenko A."/>
            <person name="Shiryaev A."/>
            <person name="Soop K."/>
            <person name="Spirin V."/>
            <person name="Szebenyi C."/>
            <person name="Tomsovsky M."/>
            <person name="Tulloss R.E."/>
            <person name="Uehling J."/>
            <person name="Grigoriev I.V."/>
            <person name="Vagvolgyi C."/>
            <person name="Papp T."/>
            <person name="Martin F.M."/>
            <person name="Miettinen O."/>
            <person name="Hibbett D.S."/>
            <person name="Nagy L.G."/>
        </authorList>
    </citation>
    <scope>NUCLEOTIDE SEQUENCE [LARGE SCALE GENOMIC DNA]</scope>
    <source>
        <strain evidence="6 7">OMC1185</strain>
    </source>
</reference>
<keyword evidence="2" id="KW-0472">Membrane</keyword>
<feature type="region of interest" description="Disordered" evidence="5">
    <location>
        <begin position="1"/>
        <end position="24"/>
    </location>
</feature>